<evidence type="ECO:0000313" key="1">
    <source>
        <dbReference type="EMBL" id="PHJ15127.1"/>
    </source>
</evidence>
<evidence type="ECO:0000313" key="2">
    <source>
        <dbReference type="Proteomes" id="UP000221165"/>
    </source>
</evidence>
<keyword evidence="2" id="KW-1185">Reference proteome</keyword>
<accession>A0A2C6KB14</accession>
<dbReference type="GeneID" id="94434374"/>
<protein>
    <submittedName>
        <fullName evidence="1">Uncharacterized protein</fullName>
    </submittedName>
</protein>
<dbReference type="VEuPathDB" id="ToxoDB:CSUI_011062"/>
<sequence>SQTLLLLLSLLLSFFLFSCLSLYPLLSFLLLFSTLSFLQTGSLNRSGVSLFFFYSRTFFCGSRLEADVEARDGKKSLPHRHVERES</sequence>
<dbReference type="AlphaFoldDB" id="A0A2C6KB14"/>
<feature type="non-terminal residue" evidence="1">
    <location>
        <position position="1"/>
    </location>
</feature>
<name>A0A2C6KB14_9APIC</name>
<dbReference type="EMBL" id="MIGC01009465">
    <property type="protein sequence ID" value="PHJ15127.1"/>
    <property type="molecule type" value="Genomic_DNA"/>
</dbReference>
<organism evidence="1 2">
    <name type="scientific">Cystoisospora suis</name>
    <dbReference type="NCBI Taxonomy" id="483139"/>
    <lineage>
        <taxon>Eukaryota</taxon>
        <taxon>Sar</taxon>
        <taxon>Alveolata</taxon>
        <taxon>Apicomplexa</taxon>
        <taxon>Conoidasida</taxon>
        <taxon>Coccidia</taxon>
        <taxon>Eucoccidiorida</taxon>
        <taxon>Eimeriorina</taxon>
        <taxon>Sarcocystidae</taxon>
        <taxon>Cystoisospora</taxon>
    </lineage>
</organism>
<gene>
    <name evidence="1" type="ORF">CSUI_011062</name>
</gene>
<dbReference type="Proteomes" id="UP000221165">
    <property type="component" value="Unassembled WGS sequence"/>
</dbReference>
<dbReference type="RefSeq" id="XP_067916861.1">
    <property type="nucleotide sequence ID" value="XM_068071163.1"/>
</dbReference>
<comment type="caution">
    <text evidence="1">The sequence shown here is derived from an EMBL/GenBank/DDBJ whole genome shotgun (WGS) entry which is preliminary data.</text>
</comment>
<reference evidence="1 2" key="1">
    <citation type="journal article" date="2017" name="Int. J. Parasitol.">
        <title>The genome of the protozoan parasite Cystoisospora suis and a reverse vaccinology approach to identify vaccine candidates.</title>
        <authorList>
            <person name="Palmieri N."/>
            <person name="Shrestha A."/>
            <person name="Ruttkowski B."/>
            <person name="Beck T."/>
            <person name="Vogl C."/>
            <person name="Tomley F."/>
            <person name="Blake D.P."/>
            <person name="Joachim A."/>
        </authorList>
    </citation>
    <scope>NUCLEOTIDE SEQUENCE [LARGE SCALE GENOMIC DNA]</scope>
    <source>
        <strain evidence="1 2">Wien I</strain>
    </source>
</reference>
<proteinExistence type="predicted"/>